<reference evidence="3" key="1">
    <citation type="journal article" date="2019" name="Int. J. Syst. Evol. Microbiol.">
        <title>The Global Catalogue of Microorganisms (GCM) 10K type strain sequencing project: providing services to taxonomists for standard genome sequencing and annotation.</title>
        <authorList>
            <consortium name="The Broad Institute Genomics Platform"/>
            <consortium name="The Broad Institute Genome Sequencing Center for Infectious Disease"/>
            <person name="Wu L."/>
            <person name="Ma J."/>
        </authorList>
    </citation>
    <scope>NUCLEOTIDE SEQUENCE [LARGE SCALE GENOMIC DNA]</scope>
    <source>
        <strain evidence="3">CCUG 57263</strain>
    </source>
</reference>
<evidence type="ECO:0000313" key="3">
    <source>
        <dbReference type="Proteomes" id="UP001597120"/>
    </source>
</evidence>
<dbReference type="Pfam" id="PF00583">
    <property type="entry name" value="Acetyltransf_1"/>
    <property type="match status" value="1"/>
</dbReference>
<keyword evidence="3" id="KW-1185">Reference proteome</keyword>
<evidence type="ECO:0000259" key="1">
    <source>
        <dbReference type="PROSITE" id="PS51186"/>
    </source>
</evidence>
<sequence length="278" mass="32256">MDIIKLTKEHHDLVLKLFGPDAADYYFLINELIDHHYEGPSFHAYGEYEDGQLYSLLLNNFNNVTYYSRTDRGISGYQGVLNRLTYSKLSGPSRWMKKFMPLVKVRSDSLSHMGVVRRIQARRRYPELKLHTISSEEEAGKHYDLLSSTKEYEMTATRDDYIKTEMKRLRETSDRTVYLSLDGRMISSCGTVRESRNSAIVIGVVTHPEYRNQGYGSEVLIGLFESLLQEGKFPYLFYSNPAARRVYKNIGMIEVCEWRVAMVEPHQPLRLPDSDVRA</sequence>
<dbReference type="InterPro" id="IPR000182">
    <property type="entry name" value="GNAT_dom"/>
</dbReference>
<dbReference type="PROSITE" id="PS51186">
    <property type="entry name" value="GNAT"/>
    <property type="match status" value="1"/>
</dbReference>
<gene>
    <name evidence="2" type="ORF">ACFQ03_03885</name>
</gene>
<proteinExistence type="predicted"/>
<accession>A0ABW3D7B4</accession>
<dbReference type="Gene3D" id="3.40.630.30">
    <property type="match status" value="1"/>
</dbReference>
<dbReference type="InterPro" id="IPR016181">
    <property type="entry name" value="Acyl_CoA_acyltransferase"/>
</dbReference>
<feature type="domain" description="N-acetyltransferase" evidence="1">
    <location>
        <begin position="128"/>
        <end position="270"/>
    </location>
</feature>
<protein>
    <submittedName>
        <fullName evidence="2">GNAT family N-acetyltransferase</fullName>
    </submittedName>
</protein>
<evidence type="ECO:0000313" key="2">
    <source>
        <dbReference type="EMBL" id="MFD0868277.1"/>
    </source>
</evidence>
<name>A0ABW3D7B4_9BACL</name>
<dbReference type="Proteomes" id="UP001597120">
    <property type="component" value="Unassembled WGS sequence"/>
</dbReference>
<comment type="caution">
    <text evidence="2">The sequence shown here is derived from an EMBL/GenBank/DDBJ whole genome shotgun (WGS) entry which is preliminary data.</text>
</comment>
<dbReference type="EMBL" id="JBHTIU010000011">
    <property type="protein sequence ID" value="MFD0868277.1"/>
    <property type="molecule type" value="Genomic_DNA"/>
</dbReference>
<dbReference type="RefSeq" id="WP_144940898.1">
    <property type="nucleotide sequence ID" value="NZ_JBHTIU010000011.1"/>
</dbReference>
<dbReference type="SUPFAM" id="SSF55729">
    <property type="entry name" value="Acyl-CoA N-acyltransferases (Nat)"/>
    <property type="match status" value="1"/>
</dbReference>
<organism evidence="2 3">
    <name type="scientific">Paenibacillus residui</name>
    <dbReference type="NCBI Taxonomy" id="629724"/>
    <lineage>
        <taxon>Bacteria</taxon>
        <taxon>Bacillati</taxon>
        <taxon>Bacillota</taxon>
        <taxon>Bacilli</taxon>
        <taxon>Bacillales</taxon>
        <taxon>Paenibacillaceae</taxon>
        <taxon>Paenibacillus</taxon>
    </lineage>
</organism>